<dbReference type="OrthoDB" id="4096130at2759"/>
<dbReference type="RefSeq" id="XP_020078262.1">
    <property type="nucleotide sequence ID" value="XM_020222177.1"/>
</dbReference>
<feature type="compositionally biased region" description="Polar residues" evidence="1">
    <location>
        <begin position="142"/>
        <end position="162"/>
    </location>
</feature>
<evidence type="ECO:0000313" key="2">
    <source>
        <dbReference type="EMBL" id="ODV69195.1"/>
    </source>
</evidence>
<dbReference type="GeneID" id="30996726"/>
<feature type="region of interest" description="Disordered" evidence="1">
    <location>
        <begin position="98"/>
        <end position="162"/>
    </location>
</feature>
<dbReference type="EMBL" id="KV454539">
    <property type="protein sequence ID" value="ODV69195.1"/>
    <property type="molecule type" value="Genomic_DNA"/>
</dbReference>
<name>A0A1E4RQ56_9ASCO</name>
<dbReference type="AlphaFoldDB" id="A0A1E4RQ56"/>
<evidence type="ECO:0000313" key="3">
    <source>
        <dbReference type="Proteomes" id="UP000095085"/>
    </source>
</evidence>
<protein>
    <submittedName>
        <fullName evidence="2">Uncharacterized protein</fullName>
    </submittedName>
</protein>
<proteinExistence type="predicted"/>
<accession>A0A1E4RQ56</accession>
<keyword evidence="3" id="KW-1185">Reference proteome</keyword>
<reference evidence="3" key="1">
    <citation type="submission" date="2016-05" db="EMBL/GenBank/DDBJ databases">
        <title>Comparative genomics of biotechnologically important yeasts.</title>
        <authorList>
            <consortium name="DOE Joint Genome Institute"/>
            <person name="Riley R."/>
            <person name="Haridas S."/>
            <person name="Wolfe K.H."/>
            <person name="Lopes M.R."/>
            <person name="Hittinger C.T."/>
            <person name="Goker M."/>
            <person name="Salamov A."/>
            <person name="Wisecaver J."/>
            <person name="Long T.M."/>
            <person name="Aerts A.L."/>
            <person name="Barry K."/>
            <person name="Choi C."/>
            <person name="Clum A."/>
            <person name="Coughlan A.Y."/>
            <person name="Deshpande S."/>
            <person name="Douglass A.P."/>
            <person name="Hanson S.J."/>
            <person name="Klenk H.-P."/>
            <person name="Labutti K."/>
            <person name="Lapidus A."/>
            <person name="Lindquist E."/>
            <person name="Lipzen A."/>
            <person name="Meier-Kolthoff J.P."/>
            <person name="Ohm R.A."/>
            <person name="Otillar R.P."/>
            <person name="Pangilinan J."/>
            <person name="Peng Y."/>
            <person name="Rokas A."/>
            <person name="Rosa C.A."/>
            <person name="Scheuner C."/>
            <person name="Sibirny A.A."/>
            <person name="Slot J.C."/>
            <person name="Stielow J.B."/>
            <person name="Sun H."/>
            <person name="Kurtzman C.P."/>
            <person name="Blackwell M."/>
            <person name="Grigoriev I.V."/>
            <person name="Jeffries T.W."/>
        </authorList>
    </citation>
    <scope>NUCLEOTIDE SEQUENCE [LARGE SCALE GENOMIC DNA]</scope>
    <source>
        <strain evidence="3">NRRL Y-1933</strain>
    </source>
</reference>
<feature type="compositionally biased region" description="Polar residues" evidence="1">
    <location>
        <begin position="177"/>
        <end position="194"/>
    </location>
</feature>
<dbReference type="Proteomes" id="UP000095085">
    <property type="component" value="Unassembled WGS sequence"/>
</dbReference>
<organism evidence="2 3">
    <name type="scientific">Hyphopichia burtonii NRRL Y-1933</name>
    <dbReference type="NCBI Taxonomy" id="984485"/>
    <lineage>
        <taxon>Eukaryota</taxon>
        <taxon>Fungi</taxon>
        <taxon>Dikarya</taxon>
        <taxon>Ascomycota</taxon>
        <taxon>Saccharomycotina</taxon>
        <taxon>Pichiomycetes</taxon>
        <taxon>Debaryomycetaceae</taxon>
        <taxon>Hyphopichia</taxon>
    </lineage>
</organism>
<evidence type="ECO:0000256" key="1">
    <source>
        <dbReference type="SAM" id="MobiDB-lite"/>
    </source>
</evidence>
<sequence>MPQSSKVHRDVNLGYDYPSSLNLPTASPSVIPRDALLAKNLKLEDCPAQTKPISSNIPILKTFSHGPLLSKGKNPMSEIVSQSQNKIEEYVIDLPYSKTKKSSNSSSVKRTPVKKSSKLQESATKGIKRTRNNNEDEFPNRQEASQYPSSTPSNNKTPIPNKTIFFSPSVSAKKNLSSSNVLQSTPKSVLNDHSLSNKKPRGGLNKQKFMKLTKDEDQNDKENNVEHEDNLACHVDTIMRMAVDSTMLGSSYNGSFSSTFSNVGDDSILGHRKKYPDILADNTANDDADKSVLETIKKKWNNNLLVKLKATKIDINDDDLKNAVNDI</sequence>
<gene>
    <name evidence="2" type="ORF">HYPBUDRAFT_156169</name>
</gene>
<feature type="region of interest" description="Disordered" evidence="1">
    <location>
        <begin position="177"/>
        <end position="205"/>
    </location>
</feature>